<dbReference type="InterPro" id="IPR036366">
    <property type="entry name" value="PGBDSf"/>
</dbReference>
<dbReference type="InterPro" id="IPR036365">
    <property type="entry name" value="PGBD-like_sf"/>
</dbReference>
<sequence length="508" mass="54563">MDNKVVLAQRWVNAAYGAVPGYTRCPEDGEAGPSTWYALIRALQHELGITALSDNFGPGTLGKLEERGGVRPSEQNRGIVGVVQAGLLCHGYAAGEIDGTFGPRAQAAAAALRFDAGLSPAPNGAMEPKLLKALLSPDSHVLVPGGDRRVRAVQRWLNGTYAERKNFLVIACDGVPSRDVYFALYLAVQFELGLSDEQATGNFGPGTRAGLKEHAVGEGDTSRWVRLYSASLIVNGLGTFTDFFDRSLVRATEEFQDFAALPRTGRGDYPTWALLLASNGDPDQPAAACDTATTITPARAKALHAAGYRVVGRYLDERPNGTLDKEIKPGELKTIFEHGLQVFPISQYYGGDRDYFTEAQGRQDARDAHTAALRNGFRPGTVIFFAVDYDATQDEVDSHVVPYFRGVVAGLDAAGGRYRHGVYGSRNVCTQVTKQTKARWSFVAGMSIGYSGNLGFGLPENWAFNQVRTLTTGDGDGKIEIDANTCRPGTDAAVSSVDETDGRPARGA</sequence>
<accession>A0A7C9VUI6</accession>
<dbReference type="EMBL" id="JAAMPJ010000009">
    <property type="protein sequence ID" value="NGY63272.1"/>
    <property type="molecule type" value="Genomic_DNA"/>
</dbReference>
<evidence type="ECO:0000313" key="3">
    <source>
        <dbReference type="Proteomes" id="UP000481360"/>
    </source>
</evidence>
<dbReference type="InterPro" id="IPR015020">
    <property type="entry name" value="Rv2525c-like_Glyco_Hydro-like"/>
</dbReference>
<dbReference type="InterPro" id="IPR017853">
    <property type="entry name" value="GH"/>
</dbReference>
<dbReference type="Proteomes" id="UP000481360">
    <property type="component" value="Unassembled WGS sequence"/>
</dbReference>
<dbReference type="CDD" id="cd06418">
    <property type="entry name" value="GH25_BacA-like"/>
    <property type="match status" value="1"/>
</dbReference>
<dbReference type="Pfam" id="PF08924">
    <property type="entry name" value="Rv2525c_GlyHyd-like"/>
    <property type="match status" value="1"/>
</dbReference>
<protein>
    <submittedName>
        <fullName evidence="2">DUF1906 domain-containing protein</fullName>
    </submittedName>
</protein>
<proteinExistence type="predicted"/>
<dbReference type="RefSeq" id="WP_166051486.1">
    <property type="nucleotide sequence ID" value="NZ_JAAMPJ010000009.1"/>
</dbReference>
<feature type="domain" description="Rv2525c-like glycoside hydrolase-like" evidence="1">
    <location>
        <begin position="301"/>
        <end position="485"/>
    </location>
</feature>
<name>A0A7C9VUI6_9PSEU</name>
<reference evidence="2 3" key="1">
    <citation type="submission" date="2020-03" db="EMBL/GenBank/DDBJ databases">
        <title>Isolation and identification of active actinomycetes.</title>
        <authorList>
            <person name="Sun X."/>
        </authorList>
    </citation>
    <scope>NUCLEOTIDE SEQUENCE [LARGE SCALE GENOMIC DNA]</scope>
    <source>
        <strain evidence="2 3">NEAU-D13</strain>
    </source>
</reference>
<gene>
    <name evidence="2" type="ORF">G7043_30560</name>
</gene>
<comment type="caution">
    <text evidence="2">The sequence shown here is derived from an EMBL/GenBank/DDBJ whole genome shotgun (WGS) entry which is preliminary data.</text>
</comment>
<dbReference type="SUPFAM" id="SSF51445">
    <property type="entry name" value="(Trans)glycosidases"/>
    <property type="match status" value="1"/>
</dbReference>
<organism evidence="2 3">
    <name type="scientific">Lentzea alba</name>
    <dbReference type="NCBI Taxonomy" id="2714351"/>
    <lineage>
        <taxon>Bacteria</taxon>
        <taxon>Bacillati</taxon>
        <taxon>Actinomycetota</taxon>
        <taxon>Actinomycetes</taxon>
        <taxon>Pseudonocardiales</taxon>
        <taxon>Pseudonocardiaceae</taxon>
        <taxon>Lentzea</taxon>
    </lineage>
</organism>
<dbReference type="AlphaFoldDB" id="A0A7C9VUI6"/>
<dbReference type="Gene3D" id="3.20.20.80">
    <property type="entry name" value="Glycosidases"/>
    <property type="match status" value="1"/>
</dbReference>
<evidence type="ECO:0000313" key="2">
    <source>
        <dbReference type="EMBL" id="NGY63272.1"/>
    </source>
</evidence>
<dbReference type="SUPFAM" id="SSF47090">
    <property type="entry name" value="PGBD-like"/>
    <property type="match status" value="2"/>
</dbReference>
<evidence type="ECO:0000259" key="1">
    <source>
        <dbReference type="Pfam" id="PF08924"/>
    </source>
</evidence>
<dbReference type="Gene3D" id="1.10.101.10">
    <property type="entry name" value="PGBD-like superfamily/PGBD"/>
    <property type="match status" value="1"/>
</dbReference>
<keyword evidence="3" id="KW-1185">Reference proteome</keyword>